<evidence type="ECO:0000313" key="1">
    <source>
        <dbReference type="EMBL" id="MDU0205828.1"/>
    </source>
</evidence>
<gene>
    <name evidence="1" type="ORF">RQP52_32600</name>
</gene>
<protein>
    <recommendedName>
        <fullName evidence="3">Zorya protein ZorC EH domain-containing protein</fullName>
    </recommendedName>
</protein>
<sequence length="420" mass="51024">MKYEFVPSQLQEWNIHFEKELGTGLKNRNLDLSKYLGNLDQLHRAFKELVHRNEKELFQRWVQQLDRRKRFLLPFLLEDELQPEWQEELVHQIKEQIAREHRTFRFIIDAFYQICRLDPLWELARLSYVKHIKKQERRMDEAGRVRWREYLLNQNPIGYLSSAVLQKDTEFTPYLQNFYLSEYTPFYKAVFYEAVKEAKEPFYHKEEAVFRSVFFQATNQEHQHLAHHFIRNCDLDLVSSLATLLYDQLNTYRQKPLLWQFVGQNEKDKFAQWILRRELKNFFTGVNQEHERYQYWEKFIGKLKHVVVLNGDKTILMYFSDVVVMEVLGSGAVYVYSIATFDQHFQSKIDGMNLQKEKAKTNPWAHVREVRRSELMDKNRIVHEGWLTHNGGWQNKFDNWLRSRLGWEVNRYVLLQKETE</sequence>
<reference evidence="1 2" key="1">
    <citation type="submission" date="2023-10" db="EMBL/GenBank/DDBJ databases">
        <title>Paenibacillus strain PFR10 Genome sequencing and assembly.</title>
        <authorList>
            <person name="Kim I."/>
        </authorList>
    </citation>
    <scope>NUCLEOTIDE SEQUENCE [LARGE SCALE GENOMIC DNA]</scope>
    <source>
        <strain evidence="1 2">PFR10</strain>
    </source>
</reference>
<dbReference type="EMBL" id="JAWCUD010000016">
    <property type="protein sequence ID" value="MDU0205828.1"/>
    <property type="molecule type" value="Genomic_DNA"/>
</dbReference>
<dbReference type="Proteomes" id="UP001260980">
    <property type="component" value="Unassembled WGS sequence"/>
</dbReference>
<comment type="caution">
    <text evidence="1">The sequence shown here is derived from an EMBL/GenBank/DDBJ whole genome shotgun (WGS) entry which is preliminary data.</text>
</comment>
<proteinExistence type="predicted"/>
<name>A0ABU3RNJ0_9BACL</name>
<evidence type="ECO:0008006" key="3">
    <source>
        <dbReference type="Google" id="ProtNLM"/>
    </source>
</evidence>
<keyword evidence="2" id="KW-1185">Reference proteome</keyword>
<accession>A0ABU3RNJ0</accession>
<evidence type="ECO:0000313" key="2">
    <source>
        <dbReference type="Proteomes" id="UP001260980"/>
    </source>
</evidence>
<organism evidence="1 2">
    <name type="scientific">Paenibacillus violae</name>
    <dbReference type="NCBI Taxonomy" id="3077234"/>
    <lineage>
        <taxon>Bacteria</taxon>
        <taxon>Bacillati</taxon>
        <taxon>Bacillota</taxon>
        <taxon>Bacilli</taxon>
        <taxon>Bacillales</taxon>
        <taxon>Paenibacillaceae</taxon>
        <taxon>Paenibacillus</taxon>
    </lineage>
</organism>
<dbReference type="RefSeq" id="WP_315955701.1">
    <property type="nucleotide sequence ID" value="NZ_JAWCUD010000016.1"/>
</dbReference>